<dbReference type="OrthoDB" id="249246at2"/>
<evidence type="ECO:0000313" key="2">
    <source>
        <dbReference type="Proteomes" id="UP000277811"/>
    </source>
</evidence>
<name>A0A498RJ32_9FIRM</name>
<dbReference type="Proteomes" id="UP000277811">
    <property type="component" value="Unassembled WGS sequence"/>
</dbReference>
<reference evidence="1 2" key="1">
    <citation type="submission" date="2018-06" db="EMBL/GenBank/DDBJ databases">
        <authorList>
            <person name="Strepis N."/>
        </authorList>
    </citation>
    <scope>NUCLEOTIDE SEQUENCE [LARGE SCALE GENOMIC DNA]</scope>
    <source>
        <strain evidence="1">LUCI</strain>
    </source>
</reference>
<sequence length="212" mass="24237">MAKEYTDEQIRRVINQVEEQQEINNQNIYEGVRINDQQYTFQDTAFFAERLTIPIPITFVDMPAELAKIKYPSGDRPQIIKTDETGSVNITLSLIPNQINDEHIPEVKDGIKTIFKRLNPAYLFLDEGVETIDGKPVGYFEFKSPALDRPLFNLMFVLEIEHNVMMGNFSCPYDDHAAWRPIARQIMNSVRVFPAPAHNPVSGGKSSEPVKH</sequence>
<dbReference type="AlphaFoldDB" id="A0A498RJ32"/>
<proteinExistence type="predicted"/>
<dbReference type="RefSeq" id="WP_122629849.1">
    <property type="nucleotide sequence ID" value="NZ_UPPP01000105.1"/>
</dbReference>
<gene>
    <name evidence="1" type="ORF">LUCI_4314</name>
</gene>
<protein>
    <submittedName>
        <fullName evidence="1">Uncharacterized protein</fullName>
    </submittedName>
</protein>
<dbReference type="EMBL" id="UPPP01000105">
    <property type="protein sequence ID" value="VBB09028.1"/>
    <property type="molecule type" value="Genomic_DNA"/>
</dbReference>
<accession>A0A498RJ32</accession>
<evidence type="ECO:0000313" key="1">
    <source>
        <dbReference type="EMBL" id="VBB09028.1"/>
    </source>
</evidence>
<organism evidence="1 2">
    <name type="scientific">Lucifera butyrica</name>
    <dbReference type="NCBI Taxonomy" id="1351585"/>
    <lineage>
        <taxon>Bacteria</taxon>
        <taxon>Bacillati</taxon>
        <taxon>Bacillota</taxon>
        <taxon>Negativicutes</taxon>
        <taxon>Veillonellales</taxon>
        <taxon>Veillonellaceae</taxon>
        <taxon>Lucifera</taxon>
    </lineage>
</organism>
<keyword evidence="2" id="KW-1185">Reference proteome</keyword>